<comment type="caution">
    <text evidence="6">The sequence shown here is derived from an EMBL/GenBank/DDBJ whole genome shotgun (WGS) entry which is preliminary data.</text>
</comment>
<evidence type="ECO:0000313" key="7">
    <source>
        <dbReference type="Proteomes" id="UP000481153"/>
    </source>
</evidence>
<accession>A0A6G0WXT1</accession>
<dbReference type="SUPFAM" id="SSF57903">
    <property type="entry name" value="FYVE/PHD zinc finger"/>
    <property type="match status" value="1"/>
</dbReference>
<reference evidence="6 7" key="1">
    <citation type="submission" date="2019-07" db="EMBL/GenBank/DDBJ databases">
        <title>Genomics analysis of Aphanomyces spp. identifies a new class of oomycete effector associated with host adaptation.</title>
        <authorList>
            <person name="Gaulin E."/>
        </authorList>
    </citation>
    <scope>NUCLEOTIDE SEQUENCE [LARGE SCALE GENOMIC DNA]</scope>
    <source>
        <strain evidence="6 7">ATCC 201684</strain>
    </source>
</reference>
<dbReference type="AlphaFoldDB" id="A0A6G0WXT1"/>
<dbReference type="Gene3D" id="3.30.40.10">
    <property type="entry name" value="Zinc/RING finger domain, C3HC4 (zinc finger)"/>
    <property type="match status" value="1"/>
</dbReference>
<evidence type="ECO:0000256" key="4">
    <source>
        <dbReference type="PROSITE-ProRule" id="PRU00091"/>
    </source>
</evidence>
<evidence type="ECO:0000313" key="6">
    <source>
        <dbReference type="EMBL" id="KAF0732393.1"/>
    </source>
</evidence>
<dbReference type="InterPro" id="IPR023393">
    <property type="entry name" value="START-like_dom_sf"/>
</dbReference>
<keyword evidence="1" id="KW-0479">Metal-binding</keyword>
<dbReference type="PROSITE" id="PS50178">
    <property type="entry name" value="ZF_FYVE"/>
    <property type="match status" value="1"/>
</dbReference>
<proteinExistence type="predicted"/>
<dbReference type="InterPro" id="IPR017455">
    <property type="entry name" value="Znf_FYVE-rel"/>
</dbReference>
<dbReference type="VEuPathDB" id="FungiDB:AeMF1_020702"/>
<dbReference type="Proteomes" id="UP000481153">
    <property type="component" value="Unassembled WGS sequence"/>
</dbReference>
<keyword evidence="7" id="KW-1185">Reference proteome</keyword>
<dbReference type="Pfam" id="PF01363">
    <property type="entry name" value="FYVE"/>
    <property type="match status" value="1"/>
</dbReference>
<evidence type="ECO:0000256" key="3">
    <source>
        <dbReference type="ARBA" id="ARBA00022833"/>
    </source>
</evidence>
<dbReference type="GO" id="GO:0008270">
    <property type="term" value="F:zinc ion binding"/>
    <property type="evidence" value="ECO:0007669"/>
    <property type="project" value="UniProtKB-KW"/>
</dbReference>
<evidence type="ECO:0000259" key="5">
    <source>
        <dbReference type="PROSITE" id="PS50178"/>
    </source>
</evidence>
<gene>
    <name evidence="6" type="ORF">Ae201684_010502</name>
</gene>
<feature type="domain" description="FYVE-type" evidence="5">
    <location>
        <begin position="289"/>
        <end position="349"/>
    </location>
</feature>
<dbReference type="SMART" id="SM00064">
    <property type="entry name" value="FYVE"/>
    <property type="match status" value="1"/>
</dbReference>
<dbReference type="InterPro" id="IPR013702">
    <property type="entry name" value="FIST_domain_N"/>
</dbReference>
<dbReference type="InterPro" id="IPR011011">
    <property type="entry name" value="Znf_FYVE_PHD"/>
</dbReference>
<dbReference type="Gene3D" id="3.30.530.20">
    <property type="match status" value="1"/>
</dbReference>
<sequence>MDRFAVDDVDFESVEPCRPSSFDSSGSFQFDVAIRARQALEGIHLKVKTSQAKHFDWRLSKKTKDVMVHRLEEYSTDSVATRVSFRISCEVKAMLESIVNVLAPTTTSEYMRVEKRVFPKFLQCAVLKEGQEGCNEADLSDFSASFPRHTIKWHASHLLTNRITGRLGTPAEFVFEEYVELETIHGRTRAFGFLQSVETAEDELRKLSPVKCKRGTIRKSSFLVTPLDEQGVTHEVALMYILDFPKSFGVSVERVVAAYTERLVNVREILFNTLFHAIKILPRHKWVDDRSRQYCAVCESSFTIVRSRHHCRACGEVICHYCSRKWSIPIQDAGELQTRLCTPCSLRARSHLIPAAPVTGPIRMSRSTTSIEHLTTAPTPMEDFDYDDVIHSMHEAHRPLYTMPHKAASMSFRGSGSVPVLPPPVRVASAMSSTSDTSAAVEDAWEKLVCMLQQHKPHFVFVQYSCDHSPRIVAETLQRLHPDVVFCGNSLGAVDQDVVLFQEEAFVRKKHALSLWGLWDVDGNFATAGGSFTETQAKEMTRHVLKEGIRKLQLGPTESPDFVWIIPSEGHEDIVVETVNVMLDTSISTVGASSKQSRICGMPHETHVFEDDSVVLAMCCPSVHVSHAYFTCYEPNDRLFTVGKAEGKRLLELDSQPPLGLLKEGLDRHRRRIYLDTSVFPAFGRVQKKDKTRQLIEPVAIHSDLTMTLSAPVFRGDQVCLMSMDRKIVPGSIASRIQQGCQELDVVGCFVSCSTSIVKHLGDDYDQLRIAIQNGLGGDPNVAITGSLSTCQLGAASNAHHLSQSNGMVAALMISTKKKSNWRPRMAHRKSF</sequence>
<dbReference type="PANTHER" id="PTHR43102">
    <property type="entry name" value="SLR1143 PROTEIN"/>
    <property type="match status" value="1"/>
</dbReference>
<evidence type="ECO:0000256" key="1">
    <source>
        <dbReference type="ARBA" id="ARBA00022723"/>
    </source>
</evidence>
<organism evidence="6 7">
    <name type="scientific">Aphanomyces euteiches</name>
    <dbReference type="NCBI Taxonomy" id="100861"/>
    <lineage>
        <taxon>Eukaryota</taxon>
        <taxon>Sar</taxon>
        <taxon>Stramenopiles</taxon>
        <taxon>Oomycota</taxon>
        <taxon>Saprolegniomycetes</taxon>
        <taxon>Saprolegniales</taxon>
        <taxon>Verrucalvaceae</taxon>
        <taxon>Aphanomyces</taxon>
    </lineage>
</organism>
<dbReference type="SMART" id="SM00897">
    <property type="entry name" value="FIST"/>
    <property type="match status" value="1"/>
</dbReference>
<keyword evidence="2 4" id="KW-0863">Zinc-finger</keyword>
<dbReference type="EMBL" id="VJMJ01000134">
    <property type="protein sequence ID" value="KAF0732393.1"/>
    <property type="molecule type" value="Genomic_DNA"/>
</dbReference>
<evidence type="ECO:0000256" key="2">
    <source>
        <dbReference type="ARBA" id="ARBA00022771"/>
    </source>
</evidence>
<dbReference type="Pfam" id="PF08495">
    <property type="entry name" value="FIST"/>
    <property type="match status" value="1"/>
</dbReference>
<name>A0A6G0WXT1_9STRA</name>
<dbReference type="PANTHER" id="PTHR43102:SF2">
    <property type="entry name" value="GAF DOMAIN-CONTAINING PROTEIN"/>
    <property type="match status" value="1"/>
</dbReference>
<keyword evidence="3" id="KW-0862">Zinc</keyword>
<dbReference type="InterPro" id="IPR013083">
    <property type="entry name" value="Znf_RING/FYVE/PHD"/>
</dbReference>
<dbReference type="InterPro" id="IPR000306">
    <property type="entry name" value="Znf_FYVE"/>
</dbReference>
<protein>
    <recommendedName>
        <fullName evidence="5">FYVE-type domain-containing protein</fullName>
    </recommendedName>
</protein>